<proteinExistence type="predicted"/>
<dbReference type="PANTHER" id="PTHR34531:SF1">
    <property type="entry name" value="CHROMOSOME 5 OPEN READING FRAME 34"/>
    <property type="match status" value="1"/>
</dbReference>
<feature type="compositionally biased region" description="Polar residues" evidence="1">
    <location>
        <begin position="513"/>
        <end position="524"/>
    </location>
</feature>
<dbReference type="PANTHER" id="PTHR34531">
    <property type="entry name" value="ZGC:153352"/>
    <property type="match status" value="1"/>
</dbReference>
<dbReference type="Proteomes" id="UP000794436">
    <property type="component" value="Unassembled WGS sequence"/>
</dbReference>
<dbReference type="AlphaFoldDB" id="A0A8K1FB62"/>
<evidence type="ECO:0000259" key="2">
    <source>
        <dbReference type="Pfam" id="PF15016"/>
    </source>
</evidence>
<dbReference type="InterPro" id="IPR027865">
    <property type="entry name" value="C5orf34-like_C"/>
</dbReference>
<evidence type="ECO:0000313" key="4">
    <source>
        <dbReference type="Proteomes" id="UP000794436"/>
    </source>
</evidence>
<keyword evidence="4" id="KW-1185">Reference proteome</keyword>
<gene>
    <name evidence="3" type="ORF">Poli38472_010668</name>
</gene>
<feature type="region of interest" description="Disordered" evidence="1">
    <location>
        <begin position="511"/>
        <end position="530"/>
    </location>
</feature>
<evidence type="ECO:0000256" key="1">
    <source>
        <dbReference type="SAM" id="MobiDB-lite"/>
    </source>
</evidence>
<dbReference type="Pfam" id="PF15016">
    <property type="entry name" value="C5orf34_C"/>
    <property type="match status" value="1"/>
</dbReference>
<organism evidence="3 4">
    <name type="scientific">Pythium oligandrum</name>
    <name type="common">Mycoparasitic fungus</name>
    <dbReference type="NCBI Taxonomy" id="41045"/>
    <lineage>
        <taxon>Eukaryota</taxon>
        <taxon>Sar</taxon>
        <taxon>Stramenopiles</taxon>
        <taxon>Oomycota</taxon>
        <taxon>Peronosporomycetes</taxon>
        <taxon>Pythiales</taxon>
        <taxon>Pythiaceae</taxon>
        <taxon>Pythium</taxon>
    </lineage>
</organism>
<accession>A0A8K1FB62</accession>
<comment type="caution">
    <text evidence="3">The sequence shown here is derived from an EMBL/GenBank/DDBJ whole genome shotgun (WGS) entry which is preliminary data.</text>
</comment>
<dbReference type="EMBL" id="SPLM01000147">
    <property type="protein sequence ID" value="TMW55786.1"/>
    <property type="molecule type" value="Genomic_DNA"/>
</dbReference>
<sequence>MDADTRLRRALVLRDGAVVACFTKQRHVTHTVVLEPNGHAYTYVGPTGRPTRHLTPTALYAHVWMVDTAMRIRNRYVSCVSECPKLTPYVHRALIARSRRPQEIVYRRRGAFRIARWPKGPTYQTKGLWNDATQMLEIASIEGSARIRLHASGRIAFASFLVEMKRSDDEEGEDFVGNVPHVLVEQTLVLNTLPKCFAYPIAVLLAARDAHERELVTFDADAIERVAPDAAELESSTELPRNCAFIAQPSFRPLFTSPSDSQPLLSTRATDLTIETLARLLRTPTQTLDRAVAVHVSEQIAHVVGPDASVLIHHEQSGQAMTSVIEGIRGYFEVFAPHGAVAQRFTAETIPLRLEGFCEDVEQTQAIITRATEFARARQQETVVVSPLHHQSDASQEGSDGPTQVVETAETSIGRFRAFSDGRVRVVFADRTIVQVDKTQSHCSFIYRDGSQATCTTTAASPDQWQYLKAALEFAEWAFDTPEGRYEKHLQRQHQQLLIDKELQRITVRRELNGTTERGSQQAVEDTHGHESVPLSALSVALINQLQEQTQQHLSSVQALLTERDDSHSK</sequence>
<protein>
    <recommendedName>
        <fullName evidence="2">C5orf34-like C-terminal domain-containing protein</fullName>
    </recommendedName>
</protein>
<feature type="domain" description="C5orf34-like C-terminal" evidence="2">
    <location>
        <begin position="408"/>
        <end position="477"/>
    </location>
</feature>
<dbReference type="InterPro" id="IPR053901">
    <property type="entry name" value="C5orf34-like"/>
</dbReference>
<evidence type="ECO:0000313" key="3">
    <source>
        <dbReference type="EMBL" id="TMW55786.1"/>
    </source>
</evidence>
<name>A0A8K1FB62_PYTOL</name>
<dbReference type="OrthoDB" id="75908at2759"/>
<reference evidence="3" key="1">
    <citation type="submission" date="2019-03" db="EMBL/GenBank/DDBJ databases">
        <title>Long read genome sequence of the mycoparasitic Pythium oligandrum ATCC 38472 isolated from sugarbeet rhizosphere.</title>
        <authorList>
            <person name="Gaulin E."/>
        </authorList>
    </citation>
    <scope>NUCLEOTIDE SEQUENCE</scope>
    <source>
        <strain evidence="3">ATCC 38472_TT</strain>
    </source>
</reference>